<proteinExistence type="predicted"/>
<accession>A0ABW8UM95</accession>
<dbReference type="PROSITE" id="PS51257">
    <property type="entry name" value="PROKAR_LIPOPROTEIN"/>
    <property type="match status" value="1"/>
</dbReference>
<gene>
    <name evidence="1" type="ORF">ACEN37_12305</name>
</gene>
<reference evidence="1 2" key="1">
    <citation type="submission" date="2024-08" db="EMBL/GenBank/DDBJ databases">
        <authorList>
            <person name="Arias E."/>
        </authorList>
    </citation>
    <scope>NUCLEOTIDE SEQUENCE [LARGE SCALE GENOMIC DNA]</scope>
    <source>
        <strain evidence="1 2">FAM 24106</strain>
    </source>
</reference>
<dbReference type="Proteomes" id="UP001625374">
    <property type="component" value="Unassembled WGS sequence"/>
</dbReference>
<organism evidence="1 2">
    <name type="scientific">Marinilactibacillus psychrotolerans</name>
    <dbReference type="NCBI Taxonomy" id="191770"/>
    <lineage>
        <taxon>Bacteria</taxon>
        <taxon>Bacillati</taxon>
        <taxon>Bacillota</taxon>
        <taxon>Bacilli</taxon>
        <taxon>Lactobacillales</taxon>
        <taxon>Carnobacteriaceae</taxon>
        <taxon>Marinilactibacillus</taxon>
    </lineage>
</organism>
<protein>
    <recommendedName>
        <fullName evidence="3">Tetratricopeptide repeat protein</fullName>
    </recommendedName>
</protein>
<dbReference type="EMBL" id="JBGQQK010000067">
    <property type="protein sequence ID" value="MFL2104015.1"/>
    <property type="molecule type" value="Genomic_DNA"/>
</dbReference>
<evidence type="ECO:0000313" key="1">
    <source>
        <dbReference type="EMBL" id="MFL2104015.1"/>
    </source>
</evidence>
<dbReference type="InterPro" id="IPR011990">
    <property type="entry name" value="TPR-like_helical_dom_sf"/>
</dbReference>
<sequence>MKIKHKYIFLYTTIQLILLLGGCAAEVNNKAYDEAIGNGLEELRIESYEKAEEYFKIALEEEPKDVRAETLLNQTQSSVDALNLFEKEQYDEAFEKAELVQSAEIGSGYLESKMSKLMDEITSIRDEKGVAEQKEKSQKELFEDFKGSYATFSGENYEWPIDFLFIIADDFVISGYKQTGLYSSEIVNKTFDGNTLIIDTYAKEKPSNKEEHYKIDISFNDNNEKYIQFETDERLYPITVDDVVETGAGLLNDSFSILDDLRTYDERAKQTVSYSNTSFLKDYSAKKIEFARVWLNTIKNEEVTELNIYEEKAGTIINPYDDNSPVYPEDVKVINGAATADGMVVYSGNGDGTIDIYPVPSHWHATPEELPEIYKEILNPTTIYLETMKDEQVIDLIQKMNIHY</sequence>
<comment type="caution">
    <text evidence="1">The sequence shown here is derived from an EMBL/GenBank/DDBJ whole genome shotgun (WGS) entry which is preliminary data.</text>
</comment>
<evidence type="ECO:0000313" key="2">
    <source>
        <dbReference type="Proteomes" id="UP001625374"/>
    </source>
</evidence>
<name>A0ABW8UM95_9LACT</name>
<evidence type="ECO:0008006" key="3">
    <source>
        <dbReference type="Google" id="ProtNLM"/>
    </source>
</evidence>
<dbReference type="Gene3D" id="1.25.40.10">
    <property type="entry name" value="Tetratricopeptide repeat domain"/>
    <property type="match status" value="1"/>
</dbReference>
<dbReference type="RefSeq" id="WP_407143726.1">
    <property type="nucleotide sequence ID" value="NZ_JBGQQI010000069.1"/>
</dbReference>
<keyword evidence="2" id="KW-1185">Reference proteome</keyword>